<name>A0A0B8QAU7_9VIBR</name>
<accession>A0A0B8QAU7</accession>
<dbReference type="Proteomes" id="UP000031666">
    <property type="component" value="Unassembled WGS sequence"/>
</dbReference>
<dbReference type="EMBL" id="BBSC01000004">
    <property type="protein sequence ID" value="GAM75736.1"/>
    <property type="molecule type" value="Genomic_DNA"/>
</dbReference>
<proteinExistence type="predicted"/>
<sequence>MNIEELLKLRGLDTSKKIKLVRHQDQRYDLYELMTTGQLETYQACQSKPILDCDYMVSFIGLPHSKARLYGVYKVISRSRVRDVCLPSSYTLTEDPNNWFYELEKEQGFEDLEERVIIDWGQSTRSWHQWLKEKEVVEVLPTGYARPFPGYLDFVLNFDELNRIFNYPEANREWKSALSNVAGIYLILQSSTGAQYVGSASGSRGIYGRWQNYATTGHGGNKLLKEICENGAEKHREFRFSILRTLPKTLTQKEVIEYENFYKSKLGSRAHGLNEN</sequence>
<evidence type="ECO:0000313" key="2">
    <source>
        <dbReference type="Proteomes" id="UP000031666"/>
    </source>
</evidence>
<dbReference type="CDD" id="cd10446">
    <property type="entry name" value="GIY-YIG_unchar_1"/>
    <property type="match status" value="1"/>
</dbReference>
<dbReference type="STRING" id="1481914.JCM19241_3648"/>
<gene>
    <name evidence="1" type="ORF">JCM19241_3648</name>
</gene>
<evidence type="ECO:0000313" key="1">
    <source>
        <dbReference type="EMBL" id="GAM75736.1"/>
    </source>
</evidence>
<dbReference type="SUPFAM" id="SSF82771">
    <property type="entry name" value="GIY-YIG endonuclease"/>
    <property type="match status" value="1"/>
</dbReference>
<comment type="caution">
    <text evidence="1">The sequence shown here is derived from an EMBL/GenBank/DDBJ whole genome shotgun (WGS) entry which is preliminary data.</text>
</comment>
<organism evidence="1 2">
    <name type="scientific">Vibrio ishigakensis</name>
    <dbReference type="NCBI Taxonomy" id="1481914"/>
    <lineage>
        <taxon>Bacteria</taxon>
        <taxon>Pseudomonadati</taxon>
        <taxon>Pseudomonadota</taxon>
        <taxon>Gammaproteobacteria</taxon>
        <taxon>Vibrionales</taxon>
        <taxon>Vibrionaceae</taxon>
        <taxon>Vibrio</taxon>
    </lineage>
</organism>
<reference evidence="1 2" key="1">
    <citation type="submission" date="2015-01" db="EMBL/GenBank/DDBJ databases">
        <title>Vibrio sp. C94 JCM 19241 whole genome shotgun sequence.</title>
        <authorList>
            <person name="Sawabe T."/>
            <person name="Meirelles P."/>
            <person name="Feng G."/>
            <person name="Sayaka M."/>
            <person name="Hattori M."/>
            <person name="Ohkuma M."/>
        </authorList>
    </citation>
    <scope>NUCLEOTIDE SEQUENCE [LARGE SCALE GENOMIC DNA]</scope>
    <source>
        <strain evidence="2">JCM 19241</strain>
    </source>
</reference>
<protein>
    <submittedName>
        <fullName evidence="1">Uncharacterized protein</fullName>
    </submittedName>
</protein>
<dbReference type="InterPro" id="IPR035901">
    <property type="entry name" value="GIY-YIG_endonuc_sf"/>
</dbReference>
<reference evidence="1 2" key="2">
    <citation type="submission" date="2015-01" db="EMBL/GenBank/DDBJ databases">
        <authorList>
            <consortium name="NBRP consortium"/>
            <person name="Sawabe T."/>
            <person name="Meirelles P."/>
            <person name="Feng G."/>
            <person name="Sayaka M."/>
            <person name="Hattori M."/>
            <person name="Ohkuma M."/>
        </authorList>
    </citation>
    <scope>NUCLEOTIDE SEQUENCE [LARGE SCALE GENOMIC DNA]</scope>
    <source>
        <strain evidence="2">JCM 19241</strain>
    </source>
</reference>
<dbReference type="Gene3D" id="3.40.1440.10">
    <property type="entry name" value="GIY-YIG endonuclease"/>
    <property type="match status" value="1"/>
</dbReference>
<dbReference type="AlphaFoldDB" id="A0A0B8QAU7"/>